<evidence type="ECO:0000313" key="2">
    <source>
        <dbReference type="Proteomes" id="UP001374803"/>
    </source>
</evidence>
<keyword evidence="2" id="KW-1185">Reference proteome</keyword>
<name>A0ABZ2KX18_9BACT</name>
<dbReference type="RefSeq" id="WP_394832736.1">
    <property type="nucleotide sequence ID" value="NZ_CP089929.1"/>
</dbReference>
<dbReference type="Gene3D" id="3.10.100.10">
    <property type="entry name" value="Mannose-Binding Protein A, subunit A"/>
    <property type="match status" value="1"/>
</dbReference>
<accession>A0ABZ2KX18</accession>
<sequence length="191" mass="20141">MTRAAYTGDLAVLGKGAPKAGSDPGAEGADSLCRSAAQAGNLGGTWKAWISSCTMGDEATCIEVHNAFDRIADVSGGWYNVKRTAHLFTNKGNLASYPLANGWTSGSDDPKSNVLDEYGDPISTRVDENTQVWTGTGNGGYMAEGTCSGWTASKTGSTKGTIGLMMPEPAKWTNVTIEECHHPSHLYCLEQ</sequence>
<dbReference type="InterPro" id="IPR016186">
    <property type="entry name" value="C-type_lectin-like/link_sf"/>
</dbReference>
<dbReference type="EMBL" id="CP089983">
    <property type="protein sequence ID" value="WXB03110.1"/>
    <property type="molecule type" value="Genomic_DNA"/>
</dbReference>
<evidence type="ECO:0000313" key="1">
    <source>
        <dbReference type="EMBL" id="WXB03110.1"/>
    </source>
</evidence>
<dbReference type="SUPFAM" id="SSF56436">
    <property type="entry name" value="C-type lectin-like"/>
    <property type="match status" value="1"/>
</dbReference>
<organism evidence="1 2">
    <name type="scientific">Pendulispora rubella</name>
    <dbReference type="NCBI Taxonomy" id="2741070"/>
    <lineage>
        <taxon>Bacteria</taxon>
        <taxon>Pseudomonadati</taxon>
        <taxon>Myxococcota</taxon>
        <taxon>Myxococcia</taxon>
        <taxon>Myxococcales</taxon>
        <taxon>Sorangiineae</taxon>
        <taxon>Pendulisporaceae</taxon>
        <taxon>Pendulispora</taxon>
    </lineage>
</organism>
<gene>
    <name evidence="1" type="ORF">LVJ94_40160</name>
</gene>
<dbReference type="Proteomes" id="UP001374803">
    <property type="component" value="Chromosome"/>
</dbReference>
<dbReference type="InterPro" id="IPR016187">
    <property type="entry name" value="CTDL_fold"/>
</dbReference>
<reference evidence="1" key="1">
    <citation type="submission" date="2021-12" db="EMBL/GenBank/DDBJ databases">
        <title>Discovery of the Pendulisporaceae a myxobacterial family with distinct sporulation behavior and unique specialized metabolism.</title>
        <authorList>
            <person name="Garcia R."/>
            <person name="Popoff A."/>
            <person name="Bader C.D."/>
            <person name="Loehr J."/>
            <person name="Walesch S."/>
            <person name="Walt C."/>
            <person name="Boldt J."/>
            <person name="Bunk B."/>
            <person name="Haeckl F.J.F.P.J."/>
            <person name="Gunesch A.P."/>
            <person name="Birkelbach J."/>
            <person name="Nuebel U."/>
            <person name="Pietschmann T."/>
            <person name="Bach T."/>
            <person name="Mueller R."/>
        </authorList>
    </citation>
    <scope>NUCLEOTIDE SEQUENCE</scope>
    <source>
        <strain evidence="1">MSr11367</strain>
    </source>
</reference>
<proteinExistence type="predicted"/>
<protein>
    <submittedName>
        <fullName evidence="1">Uncharacterized protein</fullName>
    </submittedName>
</protein>